<evidence type="ECO:0000256" key="10">
    <source>
        <dbReference type="HAMAP-Rule" id="MF_00815"/>
    </source>
</evidence>
<evidence type="ECO:0000256" key="3">
    <source>
        <dbReference type="ARBA" id="ARBA00007681"/>
    </source>
</evidence>
<dbReference type="InterPro" id="IPR000131">
    <property type="entry name" value="ATP_synth_F1_gsu"/>
</dbReference>
<evidence type="ECO:0000256" key="7">
    <source>
        <dbReference type="ARBA" id="ARBA00023136"/>
    </source>
</evidence>
<protein>
    <recommendedName>
        <fullName evidence="10">ATP synthase gamma chain</fullName>
    </recommendedName>
    <alternativeName>
        <fullName evidence="10">ATP synthase F1 sector gamma subunit</fullName>
    </alternativeName>
    <alternativeName>
        <fullName evidence="10">F-ATPase gamma subunit</fullName>
    </alternativeName>
</protein>
<evidence type="ECO:0000313" key="12">
    <source>
        <dbReference type="Proteomes" id="UP001652338"/>
    </source>
</evidence>
<dbReference type="RefSeq" id="WP_117449345.1">
    <property type="nucleotide sequence ID" value="NZ_JAOQKE010000002.1"/>
</dbReference>
<evidence type="ECO:0000256" key="4">
    <source>
        <dbReference type="ARBA" id="ARBA00022448"/>
    </source>
</evidence>
<dbReference type="CDD" id="cd12151">
    <property type="entry name" value="F1-ATPase_gamma"/>
    <property type="match status" value="1"/>
</dbReference>
<dbReference type="Gene3D" id="1.10.287.80">
    <property type="entry name" value="ATP synthase, gamma subunit, helix hairpin domain"/>
    <property type="match status" value="1"/>
</dbReference>
<keyword evidence="5 10" id="KW-0375">Hydrogen ion transport</keyword>
<evidence type="ECO:0000256" key="9">
    <source>
        <dbReference type="ARBA" id="ARBA00023310"/>
    </source>
</evidence>
<name>A0ABT2SJV3_9FIRM</name>
<sequence>MANAREIQGRIKSINDTMKITNAMYMISSTKLQRAKKELADTEPFFFTMQSMIARTVRHMPEMDHRYLTHDPVGSGKKRGFLVITADKGLAGAYNHNVLKLAEEELEHSKEWNLFVVGELGRQYFAGKKIAVDEHFLYTAQHPTFDRARVITSRLLEKFDNGELDEIDIIFTSMKNGMQSETKMERLLPLTQQDFSNHLQQTAGVMQEEFIFSPSPQAVLESIVPNYITGYIFGALVESFCSEHNARMMAMEAANDSAKDMLHQLSIEYNRVRQAAITQEITEVVSGAKAQKRKKKGDR</sequence>
<comment type="subunit">
    <text evidence="10">F-type ATPases have 2 components, CF(1) - the catalytic core - and CF(0) - the membrane proton channel. CF(1) has five subunits: alpha(3), beta(3), gamma(1), delta(1), epsilon(1). CF(0) has three main subunits: a, b and c.</text>
</comment>
<dbReference type="PANTHER" id="PTHR11693">
    <property type="entry name" value="ATP SYNTHASE GAMMA CHAIN"/>
    <property type="match status" value="1"/>
</dbReference>
<keyword evidence="8 10" id="KW-0139">CF(1)</keyword>
<dbReference type="PANTHER" id="PTHR11693:SF22">
    <property type="entry name" value="ATP SYNTHASE SUBUNIT GAMMA, MITOCHONDRIAL"/>
    <property type="match status" value="1"/>
</dbReference>
<comment type="subcellular location">
    <subcellularLocation>
        <location evidence="10">Cell membrane</location>
        <topology evidence="10">Peripheral membrane protein</topology>
    </subcellularLocation>
    <subcellularLocation>
        <location evidence="2">Membrane</location>
        <topology evidence="2">Peripheral membrane protein</topology>
    </subcellularLocation>
</comment>
<evidence type="ECO:0000256" key="1">
    <source>
        <dbReference type="ARBA" id="ARBA00003456"/>
    </source>
</evidence>
<comment type="caution">
    <text evidence="11">The sequence shown here is derived from an EMBL/GenBank/DDBJ whole genome shotgun (WGS) entry which is preliminary data.</text>
</comment>
<dbReference type="Gene3D" id="3.40.1380.10">
    <property type="match status" value="1"/>
</dbReference>
<keyword evidence="12" id="KW-1185">Reference proteome</keyword>
<evidence type="ECO:0000313" key="11">
    <source>
        <dbReference type="EMBL" id="MCU6724353.1"/>
    </source>
</evidence>
<dbReference type="NCBIfam" id="TIGR01146">
    <property type="entry name" value="ATPsyn_F1gamma"/>
    <property type="match status" value="1"/>
</dbReference>
<reference evidence="11 12" key="1">
    <citation type="journal article" date="2021" name="ISME Commun">
        <title>Automated analysis of genomic sequences facilitates high-throughput and comprehensive description of bacteria.</title>
        <authorList>
            <person name="Hitch T.C.A."/>
        </authorList>
    </citation>
    <scope>NUCLEOTIDE SEQUENCE [LARGE SCALE GENOMIC DNA]</scope>
    <source>
        <strain evidence="11 12">Sanger_29</strain>
    </source>
</reference>
<organism evidence="11 12">
    <name type="scientific">Muricoprocola aceti</name>
    <dbReference type="NCBI Taxonomy" id="2981772"/>
    <lineage>
        <taxon>Bacteria</taxon>
        <taxon>Bacillati</taxon>
        <taxon>Bacillota</taxon>
        <taxon>Clostridia</taxon>
        <taxon>Lachnospirales</taxon>
        <taxon>Lachnospiraceae</taxon>
        <taxon>Muricoprocola</taxon>
    </lineage>
</organism>
<keyword evidence="9 10" id="KW-0066">ATP synthesis</keyword>
<keyword evidence="10" id="KW-1003">Cell membrane</keyword>
<keyword evidence="4 10" id="KW-0813">Transport</keyword>
<comment type="function">
    <text evidence="1 10">Produces ATP from ADP in the presence of a proton gradient across the membrane. The gamma chain is believed to be important in regulating ATPase activity and the flow of protons through the CF(0) complex.</text>
</comment>
<evidence type="ECO:0000256" key="8">
    <source>
        <dbReference type="ARBA" id="ARBA00023196"/>
    </source>
</evidence>
<dbReference type="Pfam" id="PF00231">
    <property type="entry name" value="ATP-synt"/>
    <property type="match status" value="1"/>
</dbReference>
<dbReference type="HAMAP" id="MF_00815">
    <property type="entry name" value="ATP_synth_gamma_bact"/>
    <property type="match status" value="1"/>
</dbReference>
<dbReference type="EMBL" id="JAOQKE010000002">
    <property type="protein sequence ID" value="MCU6724353.1"/>
    <property type="molecule type" value="Genomic_DNA"/>
</dbReference>
<gene>
    <name evidence="10 11" type="primary">atpG</name>
    <name evidence="11" type="ORF">OCV47_03100</name>
</gene>
<dbReference type="PRINTS" id="PR00126">
    <property type="entry name" value="ATPASEGAMMA"/>
</dbReference>
<dbReference type="InterPro" id="IPR023632">
    <property type="entry name" value="ATP_synth_F1_gsu_CS"/>
</dbReference>
<evidence type="ECO:0000256" key="5">
    <source>
        <dbReference type="ARBA" id="ARBA00022781"/>
    </source>
</evidence>
<accession>A0ABT2SJV3</accession>
<proteinExistence type="inferred from homology"/>
<dbReference type="PROSITE" id="PS00153">
    <property type="entry name" value="ATPASE_GAMMA"/>
    <property type="match status" value="1"/>
</dbReference>
<comment type="similarity">
    <text evidence="3 10">Belongs to the ATPase gamma chain family.</text>
</comment>
<evidence type="ECO:0000256" key="2">
    <source>
        <dbReference type="ARBA" id="ARBA00004170"/>
    </source>
</evidence>
<dbReference type="InterPro" id="IPR035968">
    <property type="entry name" value="ATP_synth_F1_ATPase_gsu"/>
</dbReference>
<keyword evidence="7 10" id="KW-0472">Membrane</keyword>
<dbReference type="SUPFAM" id="SSF52943">
    <property type="entry name" value="ATP synthase (F1-ATPase), gamma subunit"/>
    <property type="match status" value="1"/>
</dbReference>
<evidence type="ECO:0000256" key="6">
    <source>
        <dbReference type="ARBA" id="ARBA00023065"/>
    </source>
</evidence>
<dbReference type="Proteomes" id="UP001652338">
    <property type="component" value="Unassembled WGS sequence"/>
</dbReference>
<keyword evidence="6 10" id="KW-0406">Ion transport</keyword>